<dbReference type="Proteomes" id="UP001317532">
    <property type="component" value="Chromosome"/>
</dbReference>
<gene>
    <name evidence="2" type="ORF">WPS_33690</name>
</gene>
<dbReference type="Pfam" id="PF21686">
    <property type="entry name" value="LigD_Prim-Pol"/>
    <property type="match status" value="1"/>
</dbReference>
<evidence type="ECO:0000313" key="2">
    <source>
        <dbReference type="EMBL" id="BDE08093.1"/>
    </source>
</evidence>
<dbReference type="PANTHER" id="PTHR42705:SF2">
    <property type="entry name" value="BIFUNCTIONAL NON-HOMOLOGOUS END JOINING PROTEIN LIGD"/>
    <property type="match status" value="1"/>
</dbReference>
<dbReference type="KEGG" id="vab:WPS_33690"/>
<evidence type="ECO:0000259" key="1">
    <source>
        <dbReference type="Pfam" id="PF21686"/>
    </source>
</evidence>
<sequence length="264" mass="29903">MERFPDGIAVARGIWEKQRPRYTPDWIRRVTIPPSTGQPRDVTYLIVDDEAALTWVANLAAITLHIWYSHVPTLDVPDVILFDLDPGERCPLARLARVALAFRDELAEIGLRAYVKTTGGMGMHVVVPLAPKYDYDVAKGVAELVAHRLSRVLPDDTTLERAIARRPDDRVYLDWVQVGKGKTYVAPFSVRARDGAPVSMPLGWDAVDAMRRKRSKETTAEMKRWTIRNVPGLVAEHGDPWLAEGWKRQTLESPLKRARAVWEH</sequence>
<organism evidence="2 3">
    <name type="scientific">Vulcanimicrobium alpinum</name>
    <dbReference type="NCBI Taxonomy" id="3016050"/>
    <lineage>
        <taxon>Bacteria</taxon>
        <taxon>Bacillati</taxon>
        <taxon>Vulcanimicrobiota</taxon>
        <taxon>Vulcanimicrobiia</taxon>
        <taxon>Vulcanimicrobiales</taxon>
        <taxon>Vulcanimicrobiaceae</taxon>
        <taxon>Vulcanimicrobium</taxon>
    </lineage>
</organism>
<name>A0AAN1Y0H9_UNVUL</name>
<dbReference type="InterPro" id="IPR052171">
    <property type="entry name" value="NHEJ_LigD"/>
</dbReference>
<proteinExistence type="predicted"/>
<dbReference type="PANTHER" id="PTHR42705">
    <property type="entry name" value="BIFUNCTIONAL NON-HOMOLOGOUS END JOINING PROTEIN LIGD"/>
    <property type="match status" value="1"/>
</dbReference>
<accession>A0AAN1Y0H9</accession>
<protein>
    <recommendedName>
        <fullName evidence="1">DNA ligase D polymerase domain-containing protein</fullName>
    </recommendedName>
</protein>
<dbReference type="Gene3D" id="3.90.920.10">
    <property type="entry name" value="DNA primase, PRIM domain"/>
    <property type="match status" value="1"/>
</dbReference>
<dbReference type="CDD" id="cd04861">
    <property type="entry name" value="LigD_Pol_like"/>
    <property type="match status" value="1"/>
</dbReference>
<dbReference type="AlphaFoldDB" id="A0AAN1Y0H9"/>
<keyword evidence="3" id="KW-1185">Reference proteome</keyword>
<reference evidence="2 3" key="1">
    <citation type="journal article" date="2022" name="ISME Commun">
        <title>Vulcanimicrobium alpinus gen. nov. sp. nov., the first cultivated representative of the candidate phylum 'Eremiobacterota', is a metabolically versatile aerobic anoxygenic phototroph.</title>
        <authorList>
            <person name="Yabe S."/>
            <person name="Muto K."/>
            <person name="Abe K."/>
            <person name="Yokota A."/>
            <person name="Staudigel H."/>
            <person name="Tebo B.M."/>
        </authorList>
    </citation>
    <scope>NUCLEOTIDE SEQUENCE [LARGE SCALE GENOMIC DNA]</scope>
    <source>
        <strain evidence="2 3">WC8-2</strain>
    </source>
</reference>
<dbReference type="InterPro" id="IPR014145">
    <property type="entry name" value="LigD_pol_dom"/>
</dbReference>
<feature type="domain" description="DNA ligase D polymerase" evidence="1">
    <location>
        <begin position="1"/>
        <end position="241"/>
    </location>
</feature>
<dbReference type="EMBL" id="AP025523">
    <property type="protein sequence ID" value="BDE08093.1"/>
    <property type="molecule type" value="Genomic_DNA"/>
</dbReference>
<evidence type="ECO:0000313" key="3">
    <source>
        <dbReference type="Proteomes" id="UP001317532"/>
    </source>
</evidence>